<feature type="transmembrane region" description="Helical" evidence="1">
    <location>
        <begin position="223"/>
        <end position="242"/>
    </location>
</feature>
<dbReference type="EMBL" id="WBVQ01000002">
    <property type="protein sequence ID" value="KAB2815938.1"/>
    <property type="molecule type" value="Genomic_DNA"/>
</dbReference>
<reference evidence="2 3" key="1">
    <citation type="submission" date="2019-10" db="EMBL/GenBank/DDBJ databases">
        <title>Genome sequence of Phaeocystidibacter marisrubri JCM30614 (type strain).</title>
        <authorList>
            <person name="Bowman J.P."/>
        </authorList>
    </citation>
    <scope>NUCLEOTIDE SEQUENCE [LARGE SCALE GENOMIC DNA]</scope>
    <source>
        <strain evidence="2 3">JCM 30614</strain>
    </source>
</reference>
<keyword evidence="1" id="KW-1133">Transmembrane helix</keyword>
<comment type="caution">
    <text evidence="2">The sequence shown here is derived from an EMBL/GenBank/DDBJ whole genome shotgun (WGS) entry which is preliminary data.</text>
</comment>
<organism evidence="2 3">
    <name type="scientific">Phaeocystidibacter marisrubri</name>
    <dbReference type="NCBI Taxonomy" id="1577780"/>
    <lineage>
        <taxon>Bacteria</taxon>
        <taxon>Pseudomonadati</taxon>
        <taxon>Bacteroidota</taxon>
        <taxon>Flavobacteriia</taxon>
        <taxon>Flavobacteriales</taxon>
        <taxon>Phaeocystidibacteraceae</taxon>
        <taxon>Phaeocystidibacter</taxon>
    </lineage>
</organism>
<keyword evidence="3" id="KW-1185">Reference proteome</keyword>
<dbReference type="GO" id="GO:0043190">
    <property type="term" value="C:ATP-binding cassette (ABC) transporter complex"/>
    <property type="evidence" value="ECO:0007669"/>
    <property type="project" value="InterPro"/>
</dbReference>
<dbReference type="Pfam" id="PF02405">
    <property type="entry name" value="MlaE"/>
    <property type="match status" value="1"/>
</dbReference>
<feature type="transmembrane region" description="Helical" evidence="1">
    <location>
        <begin position="44"/>
        <end position="65"/>
    </location>
</feature>
<feature type="transmembrane region" description="Helical" evidence="1">
    <location>
        <begin position="187"/>
        <end position="211"/>
    </location>
</feature>
<dbReference type="Proteomes" id="UP000484164">
    <property type="component" value="Unassembled WGS sequence"/>
</dbReference>
<evidence type="ECO:0000313" key="3">
    <source>
        <dbReference type="Proteomes" id="UP000484164"/>
    </source>
</evidence>
<dbReference type="OrthoDB" id="9810518at2"/>
<keyword evidence="1" id="KW-0472">Membrane</keyword>
<accession>A0A6L3ZEB4</accession>
<proteinExistence type="predicted"/>
<dbReference type="AlphaFoldDB" id="A0A6L3ZEB4"/>
<feature type="transmembrane region" description="Helical" evidence="1">
    <location>
        <begin position="142"/>
        <end position="163"/>
    </location>
</feature>
<evidence type="ECO:0000256" key="1">
    <source>
        <dbReference type="SAM" id="Phobius"/>
    </source>
</evidence>
<gene>
    <name evidence="2" type="ORF">F8C82_09585</name>
</gene>
<dbReference type="PANTHER" id="PTHR30188:SF4">
    <property type="entry name" value="PROTEIN TRIGALACTOSYLDIACYLGLYCEROL 1, CHLOROPLASTIC"/>
    <property type="match status" value="1"/>
</dbReference>
<dbReference type="GO" id="GO:0005548">
    <property type="term" value="F:phospholipid transporter activity"/>
    <property type="evidence" value="ECO:0007669"/>
    <property type="project" value="TreeGrafter"/>
</dbReference>
<dbReference type="PANTHER" id="PTHR30188">
    <property type="entry name" value="ABC TRANSPORTER PERMEASE PROTEIN-RELATED"/>
    <property type="match status" value="1"/>
</dbReference>
<evidence type="ECO:0000313" key="2">
    <source>
        <dbReference type="EMBL" id="KAB2815938.1"/>
    </source>
</evidence>
<protein>
    <submittedName>
        <fullName evidence="2">ABC transporter permease</fullName>
    </submittedName>
</protein>
<dbReference type="RefSeq" id="WP_151693367.1">
    <property type="nucleotide sequence ID" value="NZ_BMGX01000001.1"/>
</dbReference>
<name>A0A6L3ZEB4_9FLAO</name>
<keyword evidence="1" id="KW-0812">Transmembrane</keyword>
<dbReference type="InterPro" id="IPR030802">
    <property type="entry name" value="Permease_MalE"/>
</dbReference>
<sequence length="248" mass="27395">MIQRFFNGIGDYLLLMWRTFRRPESWRESWKAFWREVDLLGLDSIWIVAIISLFMGAVVTIQTALNLDDPFIPSYYVAIAVRESIILEFSPTMVSLILAGKVGSNIASTIGTMRTSEQIDALEVMGINSANYLILPKIAASVFFNPVLLVISVFLGLAGGYLAGNYTGMVIFSDFILGLQMGWNPFYITYAIIKMIVFAFLISSIAGYFGYSVKGGAIEVGRSSTTAVVNASLAIIVFNYILTDLLLN</sequence>